<accession>B4Y2W4</accession>
<evidence type="ECO:0000313" key="1">
    <source>
        <dbReference type="EMBL" id="ACB12940.1"/>
    </source>
</evidence>
<dbReference type="AlphaFoldDB" id="B4Y2W4"/>
<protein>
    <submittedName>
        <fullName evidence="1">Uncharacterized protein</fullName>
    </submittedName>
</protein>
<dbReference type="EMBL" id="EU327987">
    <property type="protein sequence ID" value="ACB12940.1"/>
    <property type="molecule type" value="Genomic_DNA"/>
</dbReference>
<name>B4Y2W4_9RHOO</name>
<sequence length="103" mass="11254">MKIDKLPPGARFHWKGRNYTKVGPMTAAADGGGVDFIPKHATLQPIPGEAWATEAEEEPTPALDSVKVRAAFETYHRAALRLVDDAGRLELESARVRFLAEIG</sequence>
<reference evidence="1" key="1">
    <citation type="journal article" date="2008" name="J. Bacteriol.">
        <title>The evolution of class 1 integrons and the rise of antibiotic resistance.</title>
        <authorList>
            <person name="Gillings M."/>
            <person name="Boucher Y."/>
            <person name="Labbate M."/>
            <person name="Holmes A."/>
            <person name="Krishnan S."/>
            <person name="Holley M."/>
            <person name="Stokes H.W."/>
        </authorList>
    </citation>
    <scope>NUCLEOTIDE SEQUENCE</scope>
</reference>
<proteinExistence type="predicted"/>
<organism evidence="1">
    <name type="scientific">Thauera sp. E7</name>
    <dbReference type="NCBI Taxonomy" id="504000"/>
    <lineage>
        <taxon>Bacteria</taxon>
        <taxon>Pseudomonadati</taxon>
        <taxon>Pseudomonadota</taxon>
        <taxon>Betaproteobacteria</taxon>
        <taxon>Rhodocyclales</taxon>
        <taxon>Zoogloeaceae</taxon>
        <taxon>Thauera</taxon>
    </lineage>
</organism>